<evidence type="ECO:0000256" key="10">
    <source>
        <dbReference type="ARBA" id="ARBA00023315"/>
    </source>
</evidence>
<keyword evidence="7" id="KW-0809">Transit peptide</keyword>
<dbReference type="GO" id="GO:0003985">
    <property type="term" value="F:acetyl-CoA C-acetyltransferase activity"/>
    <property type="evidence" value="ECO:0007669"/>
    <property type="project" value="UniProtKB-EC"/>
</dbReference>
<dbReference type="Pfam" id="PF02803">
    <property type="entry name" value="Thiolase_C"/>
    <property type="match status" value="1"/>
</dbReference>
<dbReference type="PIRSF" id="PIRSF000429">
    <property type="entry name" value="Ac-CoA_Ac_transf"/>
    <property type="match status" value="1"/>
</dbReference>
<dbReference type="PROSITE" id="PS00099">
    <property type="entry name" value="THIOLASE_3"/>
    <property type="match status" value="1"/>
</dbReference>
<feature type="active site" description="Acyl-thioester intermediate" evidence="11">
    <location>
        <position position="107"/>
    </location>
</feature>
<evidence type="ECO:0000313" key="15">
    <source>
        <dbReference type="EMBL" id="CDP37068.1"/>
    </source>
</evidence>
<comment type="subcellular location">
    <subcellularLocation>
        <location evidence="1">Mitochondrion</location>
    </subcellularLocation>
</comment>
<accession>A0A060T7Y3</accession>
<dbReference type="PROSITE" id="PS00098">
    <property type="entry name" value="THIOLASE_1"/>
    <property type="match status" value="1"/>
</dbReference>
<dbReference type="EMBL" id="HG937694">
    <property type="protein sequence ID" value="CDP37068.1"/>
    <property type="molecule type" value="Genomic_DNA"/>
</dbReference>
<evidence type="ECO:0000256" key="7">
    <source>
        <dbReference type="ARBA" id="ARBA00022946"/>
    </source>
</evidence>
<keyword evidence="6" id="KW-0479">Metal-binding</keyword>
<dbReference type="InterPro" id="IPR020613">
    <property type="entry name" value="Thiolase_CS"/>
</dbReference>
<evidence type="ECO:0000256" key="8">
    <source>
        <dbReference type="ARBA" id="ARBA00022958"/>
    </source>
</evidence>
<dbReference type="AlphaFoldDB" id="A0A060T7Y3"/>
<keyword evidence="9" id="KW-0496">Mitochondrion</keyword>
<dbReference type="PANTHER" id="PTHR18919:SF156">
    <property type="entry name" value="ACETYL-COA ACETYLTRANSFERASE, MITOCHONDRIAL"/>
    <property type="match status" value="1"/>
</dbReference>
<reference evidence="15" key="1">
    <citation type="submission" date="2014-02" db="EMBL/GenBank/DDBJ databases">
        <authorList>
            <person name="Genoscope - CEA"/>
        </authorList>
    </citation>
    <scope>NUCLEOTIDE SEQUENCE</scope>
    <source>
        <strain evidence="15">LS3</strain>
    </source>
</reference>
<sequence>MRLSAAATVAKRSFHTSRMVQNVYILSGARTAIGNFGGSLKSVSATDLGAVAAKAAIERAGIKPENVEDCYFGNVLSANLGQAPARQVVIKAGLPETTEATTINKVCASGLKTVSLAAQSIALGDRDVVLTGGMESMSNTPFYFPRNAAFGHQQAKDAIVGDGLWDVYNQIHMGSCCENTNRREGITRQDQDDFALESYRRANAAIDAGEFDAEIAPVTIKSKKGDVVVKTDESPKSLKPEAVPKLRPAFEKDGTVTAANASSLNDGAAALVLASGTKAKELGANVLGRVVGYADAALSPIDFTVAPSKAIPLALKKAGLTKDDIAKWEINEAFSGVSIANNKLLGLDPSKVNVKGGAVALGHPIGASGARILVTLLHLLKDGEYGVAGICNGGGAATAVVVQKVSAVGGDSKL</sequence>
<dbReference type="InterPro" id="IPR020610">
    <property type="entry name" value="Thiolase_AS"/>
</dbReference>
<feature type="active site" description="Proton acceptor" evidence="11">
    <location>
        <position position="391"/>
    </location>
</feature>
<evidence type="ECO:0000256" key="11">
    <source>
        <dbReference type="PIRSR" id="PIRSR000429-1"/>
    </source>
</evidence>
<evidence type="ECO:0000256" key="4">
    <source>
        <dbReference type="ARBA" id="ARBA00012705"/>
    </source>
</evidence>
<dbReference type="InterPro" id="IPR016039">
    <property type="entry name" value="Thiolase-like"/>
</dbReference>
<dbReference type="FunFam" id="3.40.47.10:FF:000007">
    <property type="entry name" value="acetyl-CoA acetyltransferase, mitochondrial"/>
    <property type="match status" value="1"/>
</dbReference>
<reference evidence="15" key="2">
    <citation type="submission" date="2014-06" db="EMBL/GenBank/DDBJ databases">
        <title>The complete genome of Blastobotrys (Arxula) adeninivorans LS3 - a yeast of biotechnological interest.</title>
        <authorList>
            <person name="Kunze G."/>
            <person name="Gaillardin C."/>
            <person name="Czernicka M."/>
            <person name="Durrens P."/>
            <person name="Martin T."/>
            <person name="Boer E."/>
            <person name="Gabaldon T."/>
            <person name="Cruz J."/>
            <person name="Talla E."/>
            <person name="Marck C."/>
            <person name="Goffeau A."/>
            <person name="Barbe V."/>
            <person name="Baret P."/>
            <person name="Baronian K."/>
            <person name="Beier S."/>
            <person name="Bleykasten C."/>
            <person name="Bode R."/>
            <person name="Casaregola S."/>
            <person name="Despons L."/>
            <person name="Fairhead C."/>
            <person name="Giersberg M."/>
            <person name="Gierski P."/>
            <person name="Hahnel U."/>
            <person name="Hartmann A."/>
            <person name="Jankowska D."/>
            <person name="Jubin C."/>
            <person name="Jung P."/>
            <person name="Lafontaine I."/>
            <person name="Leh-Louis V."/>
            <person name="Lemaire M."/>
            <person name="Marcet-Houben M."/>
            <person name="Mascher M."/>
            <person name="Morel G."/>
            <person name="Richard G.-F."/>
            <person name="Riechen J."/>
            <person name="Sacerdot C."/>
            <person name="Sarkar A."/>
            <person name="Savel G."/>
            <person name="Schacherer J."/>
            <person name="Sherman D."/>
            <person name="Straub M.-L."/>
            <person name="Stein N."/>
            <person name="Thierry A."/>
            <person name="Trautwein-Schult A."/>
            <person name="Westhof E."/>
            <person name="Worch S."/>
            <person name="Dujon B."/>
            <person name="Souciet J.-L."/>
            <person name="Wincker P."/>
            <person name="Scholz U."/>
            <person name="Neuveglise N."/>
        </authorList>
    </citation>
    <scope>NUCLEOTIDE SEQUENCE</scope>
    <source>
        <strain evidence="15">LS3</strain>
    </source>
</reference>
<dbReference type="CDD" id="cd00751">
    <property type="entry name" value="thiolase"/>
    <property type="match status" value="1"/>
</dbReference>
<keyword evidence="5 12" id="KW-0808">Transferase</keyword>
<evidence type="ECO:0000256" key="3">
    <source>
        <dbReference type="ARBA" id="ARBA00011881"/>
    </source>
</evidence>
<dbReference type="Pfam" id="PF00108">
    <property type="entry name" value="Thiolase_N"/>
    <property type="match status" value="1"/>
</dbReference>
<comment type="subunit">
    <text evidence="3">Homotetramer.</text>
</comment>
<evidence type="ECO:0000259" key="13">
    <source>
        <dbReference type="Pfam" id="PF00108"/>
    </source>
</evidence>
<keyword evidence="10 12" id="KW-0012">Acyltransferase</keyword>
<dbReference type="GO" id="GO:0006635">
    <property type="term" value="P:fatty acid beta-oxidation"/>
    <property type="evidence" value="ECO:0007669"/>
    <property type="project" value="TreeGrafter"/>
</dbReference>
<dbReference type="GO" id="GO:0046872">
    <property type="term" value="F:metal ion binding"/>
    <property type="evidence" value="ECO:0007669"/>
    <property type="project" value="UniProtKB-KW"/>
</dbReference>
<protein>
    <recommendedName>
        <fullName evidence="4">acetyl-CoA C-acetyltransferase</fullName>
        <ecNumber evidence="4">2.3.1.9</ecNumber>
    </recommendedName>
</protein>
<evidence type="ECO:0000259" key="14">
    <source>
        <dbReference type="Pfam" id="PF02803"/>
    </source>
</evidence>
<dbReference type="PROSITE" id="PS00737">
    <property type="entry name" value="THIOLASE_2"/>
    <property type="match status" value="1"/>
</dbReference>
<dbReference type="EC" id="2.3.1.9" evidence="4"/>
<gene>
    <name evidence="15" type="ORF">GNLVRS02_ARAD1D02992g</name>
</gene>
<dbReference type="SUPFAM" id="SSF53901">
    <property type="entry name" value="Thiolase-like"/>
    <property type="match status" value="2"/>
</dbReference>
<feature type="active site" description="Proton acceptor" evidence="11">
    <location>
        <position position="363"/>
    </location>
</feature>
<comment type="similarity">
    <text evidence="2 12">Belongs to the thiolase-like superfamily. Thiolase family.</text>
</comment>
<evidence type="ECO:0000256" key="5">
    <source>
        <dbReference type="ARBA" id="ARBA00022679"/>
    </source>
</evidence>
<dbReference type="PhylomeDB" id="A0A060T7Y3"/>
<name>A0A060T7Y3_BLAAD</name>
<organism evidence="15">
    <name type="scientific">Blastobotrys adeninivorans</name>
    <name type="common">Yeast</name>
    <name type="synonym">Arxula adeninivorans</name>
    <dbReference type="NCBI Taxonomy" id="409370"/>
    <lineage>
        <taxon>Eukaryota</taxon>
        <taxon>Fungi</taxon>
        <taxon>Dikarya</taxon>
        <taxon>Ascomycota</taxon>
        <taxon>Saccharomycotina</taxon>
        <taxon>Dipodascomycetes</taxon>
        <taxon>Dipodascales</taxon>
        <taxon>Trichomonascaceae</taxon>
        <taxon>Blastobotrys</taxon>
    </lineage>
</organism>
<dbReference type="NCBIfam" id="TIGR01930">
    <property type="entry name" value="AcCoA-C-Actrans"/>
    <property type="match status" value="1"/>
</dbReference>
<dbReference type="InterPro" id="IPR020616">
    <property type="entry name" value="Thiolase_N"/>
</dbReference>
<proteinExistence type="inferred from homology"/>
<evidence type="ECO:0000256" key="12">
    <source>
        <dbReference type="RuleBase" id="RU003557"/>
    </source>
</evidence>
<feature type="domain" description="Thiolase N-terminal" evidence="13">
    <location>
        <begin position="23"/>
        <end position="275"/>
    </location>
</feature>
<dbReference type="InterPro" id="IPR002155">
    <property type="entry name" value="Thiolase"/>
</dbReference>
<keyword evidence="8" id="KW-0630">Potassium</keyword>
<evidence type="ECO:0000256" key="2">
    <source>
        <dbReference type="ARBA" id="ARBA00010982"/>
    </source>
</evidence>
<evidence type="ECO:0000256" key="6">
    <source>
        <dbReference type="ARBA" id="ARBA00022723"/>
    </source>
</evidence>
<feature type="domain" description="Thiolase C-terminal" evidence="14">
    <location>
        <begin position="286"/>
        <end position="404"/>
    </location>
</feature>
<evidence type="ECO:0000256" key="9">
    <source>
        <dbReference type="ARBA" id="ARBA00023128"/>
    </source>
</evidence>
<dbReference type="Gene3D" id="3.40.47.10">
    <property type="match status" value="1"/>
</dbReference>
<evidence type="ECO:0000256" key="1">
    <source>
        <dbReference type="ARBA" id="ARBA00004173"/>
    </source>
</evidence>
<dbReference type="InterPro" id="IPR020617">
    <property type="entry name" value="Thiolase_C"/>
</dbReference>
<dbReference type="PANTHER" id="PTHR18919">
    <property type="entry name" value="ACETYL-COA C-ACYLTRANSFERASE"/>
    <property type="match status" value="1"/>
</dbReference>
<dbReference type="InterPro" id="IPR020615">
    <property type="entry name" value="Thiolase_acyl_enz_int_AS"/>
</dbReference>
<dbReference type="GO" id="GO:0005739">
    <property type="term" value="C:mitochondrion"/>
    <property type="evidence" value="ECO:0007669"/>
    <property type="project" value="UniProtKB-SubCell"/>
</dbReference>